<evidence type="ECO:0000259" key="2">
    <source>
        <dbReference type="Pfam" id="PF05970"/>
    </source>
</evidence>
<dbReference type="PANTHER" id="PTHR10492">
    <property type="match status" value="1"/>
</dbReference>
<protein>
    <recommendedName>
        <fullName evidence="1">ATP-dependent DNA helicase</fullName>
        <ecNumber evidence="1">5.6.2.3</ecNumber>
    </recommendedName>
</protein>
<reference evidence="3" key="1">
    <citation type="journal article" date="2022" name="Int. J. Mol. Sci.">
        <title>Draft Genome of Tanacetum Coccineum: Genomic Comparison of Closely Related Tanacetum-Family Plants.</title>
        <authorList>
            <person name="Yamashiro T."/>
            <person name="Shiraishi A."/>
            <person name="Nakayama K."/>
            <person name="Satake H."/>
        </authorList>
    </citation>
    <scope>NUCLEOTIDE SEQUENCE</scope>
</reference>
<dbReference type="Gene3D" id="3.40.50.300">
    <property type="entry name" value="P-loop containing nucleotide triphosphate hydrolases"/>
    <property type="match status" value="1"/>
</dbReference>
<accession>A0ABQ5EW89</accession>
<comment type="similarity">
    <text evidence="1">Belongs to the helicase family.</text>
</comment>
<dbReference type="Proteomes" id="UP001151760">
    <property type="component" value="Unassembled WGS sequence"/>
</dbReference>
<dbReference type="PANTHER" id="PTHR10492:SF93">
    <property type="entry name" value="ATP-DEPENDENT DNA HELICASE"/>
    <property type="match status" value="1"/>
</dbReference>
<dbReference type="InterPro" id="IPR027417">
    <property type="entry name" value="P-loop_NTPase"/>
</dbReference>
<keyword evidence="1" id="KW-0378">Hydrolase</keyword>
<feature type="domain" description="DNA helicase Pif1-like DEAD-box helicase" evidence="2">
    <location>
        <begin position="130"/>
        <end position="354"/>
    </location>
</feature>
<keyword evidence="1" id="KW-0233">DNA recombination</keyword>
<dbReference type="Pfam" id="PF05970">
    <property type="entry name" value="PIF1"/>
    <property type="match status" value="1"/>
</dbReference>
<keyword evidence="1" id="KW-0347">Helicase</keyword>
<evidence type="ECO:0000313" key="3">
    <source>
        <dbReference type="EMBL" id="GJT55210.1"/>
    </source>
</evidence>
<keyword evidence="1" id="KW-0547">Nucleotide-binding</keyword>
<keyword evidence="4" id="KW-1185">Reference proteome</keyword>
<keyword evidence="1" id="KW-0234">DNA repair</keyword>
<comment type="caution">
    <text evidence="3">The sequence shown here is derived from an EMBL/GenBank/DDBJ whole genome shotgun (WGS) entry which is preliminary data.</text>
</comment>
<sequence>MLLNVARGPCGFKELMSVNKKVYPTFKAVCFAYGLLNDDKEWAHAIKEAAFWALAPQLRDLFVTMLLFCDVSRPLHLWEQTWELLSEDILRLPRPNPALLTQIDNRLIREAMDFDVKTSKIEHDKLHSLLNPEQHVIYDRVIQSVQSQSGQFYFVYGPGGTGKTFLYKTIISRLRPERKIVLAVASSGIASLLLPGGRTAHSRFIIPLELVENSTCGIKQNTHLAELLQQVELIIWDEAPMTQKYAFEALDRTLRDILGYKNPAKRSTIFGGVTVLLGGDFRQILPVIPKGKRAEIVQACINRSALWKSCQVFTLTRSMRVNKYSANGEVDYRKKEFNKWILDVGNGTVEAKKKEDDDEPTWIEIPEDFLINATESPI</sequence>
<keyword evidence="1" id="KW-0067">ATP-binding</keyword>
<name>A0ABQ5EW89_9ASTR</name>
<dbReference type="InterPro" id="IPR010285">
    <property type="entry name" value="DNA_helicase_pif1-like_DEAD"/>
</dbReference>
<comment type="catalytic activity">
    <reaction evidence="1">
        <text>ATP + H2O = ADP + phosphate + H(+)</text>
        <dbReference type="Rhea" id="RHEA:13065"/>
        <dbReference type="ChEBI" id="CHEBI:15377"/>
        <dbReference type="ChEBI" id="CHEBI:15378"/>
        <dbReference type="ChEBI" id="CHEBI:30616"/>
        <dbReference type="ChEBI" id="CHEBI:43474"/>
        <dbReference type="ChEBI" id="CHEBI:456216"/>
        <dbReference type="EC" id="5.6.2.3"/>
    </reaction>
</comment>
<evidence type="ECO:0000313" key="4">
    <source>
        <dbReference type="Proteomes" id="UP001151760"/>
    </source>
</evidence>
<comment type="cofactor">
    <cofactor evidence="1">
        <name>Mg(2+)</name>
        <dbReference type="ChEBI" id="CHEBI:18420"/>
    </cofactor>
</comment>
<proteinExistence type="inferred from homology"/>
<dbReference type="EMBL" id="BQNB010016737">
    <property type="protein sequence ID" value="GJT55210.1"/>
    <property type="molecule type" value="Genomic_DNA"/>
</dbReference>
<dbReference type="EC" id="5.6.2.3" evidence="1"/>
<keyword evidence="1" id="KW-0227">DNA damage</keyword>
<evidence type="ECO:0000256" key="1">
    <source>
        <dbReference type="RuleBase" id="RU363044"/>
    </source>
</evidence>
<dbReference type="SUPFAM" id="SSF52540">
    <property type="entry name" value="P-loop containing nucleoside triphosphate hydrolases"/>
    <property type="match status" value="1"/>
</dbReference>
<gene>
    <name evidence="3" type="ORF">Tco_0990264</name>
</gene>
<organism evidence="3 4">
    <name type="scientific">Tanacetum coccineum</name>
    <dbReference type="NCBI Taxonomy" id="301880"/>
    <lineage>
        <taxon>Eukaryota</taxon>
        <taxon>Viridiplantae</taxon>
        <taxon>Streptophyta</taxon>
        <taxon>Embryophyta</taxon>
        <taxon>Tracheophyta</taxon>
        <taxon>Spermatophyta</taxon>
        <taxon>Magnoliopsida</taxon>
        <taxon>eudicotyledons</taxon>
        <taxon>Gunneridae</taxon>
        <taxon>Pentapetalae</taxon>
        <taxon>asterids</taxon>
        <taxon>campanulids</taxon>
        <taxon>Asterales</taxon>
        <taxon>Asteraceae</taxon>
        <taxon>Asteroideae</taxon>
        <taxon>Anthemideae</taxon>
        <taxon>Anthemidinae</taxon>
        <taxon>Tanacetum</taxon>
    </lineage>
</organism>
<reference evidence="3" key="2">
    <citation type="submission" date="2022-01" db="EMBL/GenBank/DDBJ databases">
        <authorList>
            <person name="Yamashiro T."/>
            <person name="Shiraishi A."/>
            <person name="Satake H."/>
            <person name="Nakayama K."/>
        </authorList>
    </citation>
    <scope>NUCLEOTIDE SEQUENCE</scope>
</reference>